<name>A0A2Z4RGJ3_PSEPU</name>
<dbReference type="EMBL" id="CP029693">
    <property type="protein sequence ID" value="AWY40116.1"/>
    <property type="molecule type" value="Genomic_DNA"/>
</dbReference>
<evidence type="ECO:0000313" key="2">
    <source>
        <dbReference type="Proteomes" id="UP000250299"/>
    </source>
</evidence>
<proteinExistence type="predicted"/>
<sequence length="73" mass="8319">MLPLARQGQHHGLLQVFVFSWENIKAFAVSRQAITDTLLVNDFIADKLHHRASWKLNGCPGQMILCQLICNFI</sequence>
<dbReference type="Proteomes" id="UP000250299">
    <property type="component" value="Chromosome"/>
</dbReference>
<protein>
    <submittedName>
        <fullName evidence="1">Uncharacterized protein</fullName>
    </submittedName>
</protein>
<accession>A0A2Z4RGJ3</accession>
<reference evidence="1 2" key="1">
    <citation type="submission" date="2018-05" db="EMBL/GenBank/DDBJ databases">
        <title>Whole genome sequence of Pseudomonas putida JBC17.</title>
        <authorList>
            <person name="Lee Y.H."/>
            <person name="David K."/>
        </authorList>
    </citation>
    <scope>NUCLEOTIDE SEQUENCE [LARGE SCALE GENOMIC DNA]</scope>
    <source>
        <strain evidence="1 2">JBC17</strain>
    </source>
</reference>
<evidence type="ECO:0000313" key="1">
    <source>
        <dbReference type="EMBL" id="AWY40116.1"/>
    </source>
</evidence>
<gene>
    <name evidence="1" type="ORF">DKY63_09475</name>
</gene>
<dbReference type="AlphaFoldDB" id="A0A2Z4RGJ3"/>
<organism evidence="1 2">
    <name type="scientific">Pseudomonas putida</name>
    <name type="common">Arthrobacter siderocapsulatus</name>
    <dbReference type="NCBI Taxonomy" id="303"/>
    <lineage>
        <taxon>Bacteria</taxon>
        <taxon>Pseudomonadati</taxon>
        <taxon>Pseudomonadota</taxon>
        <taxon>Gammaproteobacteria</taxon>
        <taxon>Pseudomonadales</taxon>
        <taxon>Pseudomonadaceae</taxon>
        <taxon>Pseudomonas</taxon>
    </lineage>
</organism>